<keyword evidence="2" id="KW-0812">Transmembrane</keyword>
<feature type="transmembrane region" description="Helical" evidence="2">
    <location>
        <begin position="12"/>
        <end position="29"/>
    </location>
</feature>
<dbReference type="EMBL" id="CP016757">
    <property type="protein sequence ID" value="ANZ45432.1"/>
    <property type="molecule type" value="Genomic_DNA"/>
</dbReference>
<organism evidence="3 4">
    <name type="scientific">Cloacibacillus porcorum</name>
    <dbReference type="NCBI Taxonomy" id="1197717"/>
    <lineage>
        <taxon>Bacteria</taxon>
        <taxon>Thermotogati</taxon>
        <taxon>Synergistota</taxon>
        <taxon>Synergistia</taxon>
        <taxon>Synergistales</taxon>
        <taxon>Synergistaceae</taxon>
        <taxon>Cloacibacillus</taxon>
    </lineage>
</organism>
<keyword evidence="4" id="KW-1185">Reference proteome</keyword>
<proteinExistence type="predicted"/>
<dbReference type="STRING" id="1197717.BED41_10365"/>
<reference evidence="3" key="1">
    <citation type="submission" date="2016-08" db="EMBL/GenBank/DDBJ databases">
        <title>Complete genome of Cloacibacillus porcorum.</title>
        <authorList>
            <person name="Looft T."/>
            <person name="Bayles D.O."/>
            <person name="Alt D.P."/>
        </authorList>
    </citation>
    <scope>NUCLEOTIDE SEQUENCE [LARGE SCALE GENOMIC DNA]</scope>
    <source>
        <strain evidence="3">CL-84</strain>
    </source>
</reference>
<dbReference type="OrthoDB" id="9978082at2"/>
<evidence type="ECO:0000256" key="1">
    <source>
        <dbReference type="SAM" id="Coils"/>
    </source>
</evidence>
<keyword evidence="2" id="KW-0472">Membrane</keyword>
<sequence length="127" mass="14683">MLQWLYDHKWQIVTVLLLVGVAAALWAWIEDRHSAELAVLRNELARNEQELQTASQQVEELRAQLGRKQEEISQLQRTNDRRIQEVTSNAYKQARALGDDDLLAAYNRLITGARQRNADRERTDSGD</sequence>
<protein>
    <submittedName>
        <fullName evidence="3">Uncharacterized protein</fullName>
    </submittedName>
</protein>
<dbReference type="AlphaFoldDB" id="A0A1B2I632"/>
<dbReference type="GeneID" id="83058253"/>
<evidence type="ECO:0000313" key="4">
    <source>
        <dbReference type="Proteomes" id="UP000093044"/>
    </source>
</evidence>
<dbReference type="Proteomes" id="UP000093044">
    <property type="component" value="Chromosome"/>
</dbReference>
<name>A0A1B2I632_9BACT</name>
<keyword evidence="1" id="KW-0175">Coiled coil</keyword>
<feature type="coiled-coil region" evidence="1">
    <location>
        <begin position="30"/>
        <end position="78"/>
    </location>
</feature>
<evidence type="ECO:0000256" key="2">
    <source>
        <dbReference type="SAM" id="Phobius"/>
    </source>
</evidence>
<dbReference type="KEGG" id="cpor:BED41_10365"/>
<dbReference type="RefSeq" id="WP_066745713.1">
    <property type="nucleotide sequence ID" value="NZ_CP016757.1"/>
</dbReference>
<accession>A0A1B2I632</accession>
<evidence type="ECO:0000313" key="3">
    <source>
        <dbReference type="EMBL" id="ANZ45432.1"/>
    </source>
</evidence>
<gene>
    <name evidence="3" type="ORF">BED41_10365</name>
</gene>
<keyword evidence="2" id="KW-1133">Transmembrane helix</keyword>